<evidence type="ECO:0000256" key="5">
    <source>
        <dbReference type="ARBA" id="ARBA00022989"/>
    </source>
</evidence>
<dbReference type="PANTHER" id="PTHR34584:SF1">
    <property type="entry name" value="NA(+)_H(+) ANTIPORTER SUBUNIT E1"/>
    <property type="match status" value="1"/>
</dbReference>
<proteinExistence type="inferred from homology"/>
<evidence type="ECO:0000256" key="1">
    <source>
        <dbReference type="ARBA" id="ARBA00004651"/>
    </source>
</evidence>
<organism evidence="7 8">
    <name type="scientific">Pontivivens ytuae</name>
    <dbReference type="NCBI Taxonomy" id="2789856"/>
    <lineage>
        <taxon>Bacteria</taxon>
        <taxon>Pseudomonadati</taxon>
        <taxon>Pseudomonadota</taxon>
        <taxon>Alphaproteobacteria</taxon>
        <taxon>Rhodobacterales</taxon>
        <taxon>Paracoccaceae</taxon>
        <taxon>Pontivivens</taxon>
    </lineage>
</organism>
<dbReference type="Pfam" id="PF01899">
    <property type="entry name" value="MNHE"/>
    <property type="match status" value="1"/>
</dbReference>
<dbReference type="Proteomes" id="UP000594800">
    <property type="component" value="Chromosome"/>
</dbReference>
<dbReference type="AlphaFoldDB" id="A0A7S9LNZ1"/>
<gene>
    <name evidence="7" type="ORF">I0K15_11880</name>
</gene>
<evidence type="ECO:0000256" key="2">
    <source>
        <dbReference type="ARBA" id="ARBA00006228"/>
    </source>
</evidence>
<comment type="subcellular location">
    <subcellularLocation>
        <location evidence="1">Cell membrane</location>
        <topology evidence="1">Multi-pass membrane protein</topology>
    </subcellularLocation>
</comment>
<evidence type="ECO:0000256" key="3">
    <source>
        <dbReference type="ARBA" id="ARBA00022475"/>
    </source>
</evidence>
<dbReference type="GO" id="GO:0008324">
    <property type="term" value="F:monoatomic cation transmembrane transporter activity"/>
    <property type="evidence" value="ECO:0007669"/>
    <property type="project" value="InterPro"/>
</dbReference>
<dbReference type="GO" id="GO:0005886">
    <property type="term" value="C:plasma membrane"/>
    <property type="evidence" value="ECO:0007669"/>
    <property type="project" value="UniProtKB-SubCell"/>
</dbReference>
<comment type="similarity">
    <text evidence="2">Belongs to the CPA3 antiporters (TC 2.A.63) subunit E family.</text>
</comment>
<dbReference type="RefSeq" id="WP_196101735.1">
    <property type="nucleotide sequence ID" value="NZ_CP064942.1"/>
</dbReference>
<evidence type="ECO:0000256" key="4">
    <source>
        <dbReference type="ARBA" id="ARBA00022692"/>
    </source>
</evidence>
<name>A0A7S9LNZ1_9RHOB</name>
<dbReference type="KEGG" id="poz:I0K15_11880"/>
<evidence type="ECO:0000313" key="8">
    <source>
        <dbReference type="Proteomes" id="UP000594800"/>
    </source>
</evidence>
<keyword evidence="8" id="KW-1185">Reference proteome</keyword>
<keyword evidence="3" id="KW-1003">Cell membrane</keyword>
<accession>A0A7S9LNZ1</accession>
<dbReference type="InterPro" id="IPR002758">
    <property type="entry name" value="Cation_antiport_E"/>
</dbReference>
<protein>
    <submittedName>
        <fullName evidence="7">Na+/H+ antiporter subunit E</fullName>
    </submittedName>
</protein>
<dbReference type="EMBL" id="CP064942">
    <property type="protein sequence ID" value="QPH52524.1"/>
    <property type="molecule type" value="Genomic_DNA"/>
</dbReference>
<dbReference type="PANTHER" id="PTHR34584">
    <property type="entry name" value="NA(+)/H(+) ANTIPORTER SUBUNIT E1"/>
    <property type="match status" value="1"/>
</dbReference>
<keyword evidence="5" id="KW-1133">Transmembrane helix</keyword>
<reference evidence="7 8" key="1">
    <citation type="submission" date="2020-11" db="EMBL/GenBank/DDBJ databases">
        <title>Description of Pontivivens ytuae sp. nov. isolated from deep sea sediment of Mariana Trench.</title>
        <authorList>
            <person name="Wang Z."/>
            <person name="Sun Q.-L."/>
            <person name="Xu X.-D."/>
            <person name="Tang Y.-Z."/>
            <person name="Zhang J."/>
        </authorList>
    </citation>
    <scope>NUCLEOTIDE SEQUENCE [LARGE SCALE GENOMIC DNA]</scope>
    <source>
        <strain evidence="7 8">MT2928</strain>
    </source>
</reference>
<sequence>MRLILKPIWFLNLVAYFLYDLLASSIQVAWDVLTPTHRSEPKLIRIPLDAKSNMEITATANLISLTPGTLSLDVSEDRDYLLVHAMFGAQDPEATKRDLKDGIERRVLRVFR</sequence>
<evidence type="ECO:0000313" key="7">
    <source>
        <dbReference type="EMBL" id="QPH52524.1"/>
    </source>
</evidence>
<keyword evidence="6" id="KW-0472">Membrane</keyword>
<evidence type="ECO:0000256" key="6">
    <source>
        <dbReference type="ARBA" id="ARBA00023136"/>
    </source>
</evidence>
<keyword evidence="4" id="KW-0812">Transmembrane</keyword>